<dbReference type="RefSeq" id="WP_126979982.1">
    <property type="nucleotide sequence ID" value="NZ_PQSP01000004.1"/>
</dbReference>
<proteinExistence type="predicted"/>
<dbReference type="Proteomes" id="UP000286947">
    <property type="component" value="Unassembled WGS sequence"/>
</dbReference>
<reference evidence="1 2" key="1">
    <citation type="submission" date="2018-01" db="EMBL/GenBank/DDBJ databases">
        <title>Saezia sanguinis gen. nov., sp. nov., in the order Burkholderiales isolated from human blood.</title>
        <authorList>
            <person name="Medina-Pascual M.J."/>
            <person name="Valdezate S."/>
            <person name="Monzon S."/>
            <person name="Cuesta I."/>
            <person name="Carrasco G."/>
            <person name="Villalon P."/>
            <person name="Saez-Nieto J.A."/>
        </authorList>
    </citation>
    <scope>NUCLEOTIDE SEQUENCE [LARGE SCALE GENOMIC DNA]</scope>
    <source>
        <strain evidence="1 2">CNM695-12</strain>
    </source>
</reference>
<organism evidence="1 2">
    <name type="scientific">Saezia sanguinis</name>
    <dbReference type="NCBI Taxonomy" id="1965230"/>
    <lineage>
        <taxon>Bacteria</taxon>
        <taxon>Pseudomonadati</taxon>
        <taxon>Pseudomonadota</taxon>
        <taxon>Betaproteobacteria</taxon>
        <taxon>Burkholderiales</taxon>
        <taxon>Saeziaceae</taxon>
        <taxon>Saezia</taxon>
    </lineage>
</organism>
<sequence>MPIPADDYNQARATVIQFYNLNHINGAAGHTHAVHNTRGGVPNRYGTELIDTVRADLANTTVAQGARDDLIRRLERILNI</sequence>
<dbReference type="AlphaFoldDB" id="A0A433SCY7"/>
<dbReference type="EMBL" id="PQSP01000004">
    <property type="protein sequence ID" value="RUS66494.1"/>
    <property type="molecule type" value="Genomic_DNA"/>
</dbReference>
<keyword evidence="2" id="KW-1185">Reference proteome</keyword>
<protein>
    <submittedName>
        <fullName evidence="1">Uncharacterized protein</fullName>
    </submittedName>
</protein>
<evidence type="ECO:0000313" key="2">
    <source>
        <dbReference type="Proteomes" id="UP000286947"/>
    </source>
</evidence>
<name>A0A433SCY7_9BURK</name>
<comment type="caution">
    <text evidence="1">The sequence shown here is derived from an EMBL/GenBank/DDBJ whole genome shotgun (WGS) entry which is preliminary data.</text>
</comment>
<accession>A0A433SCY7</accession>
<evidence type="ECO:0000313" key="1">
    <source>
        <dbReference type="EMBL" id="RUS66494.1"/>
    </source>
</evidence>
<gene>
    <name evidence="1" type="ORF">CUZ56_01774</name>
</gene>